<dbReference type="Proteomes" id="UP001301388">
    <property type="component" value="Unassembled WGS sequence"/>
</dbReference>
<evidence type="ECO:0000256" key="1">
    <source>
        <dbReference type="ARBA" id="ARBA00022649"/>
    </source>
</evidence>
<name>A0ABU5TNA3_9CYAN</name>
<organism evidence="2 3">
    <name type="scientific">Pseudanabaena galeata UHCC 0370</name>
    <dbReference type="NCBI Taxonomy" id="3110310"/>
    <lineage>
        <taxon>Bacteria</taxon>
        <taxon>Bacillati</taxon>
        <taxon>Cyanobacteriota</taxon>
        <taxon>Cyanophyceae</taxon>
        <taxon>Pseudanabaenales</taxon>
        <taxon>Pseudanabaenaceae</taxon>
        <taxon>Pseudanabaena</taxon>
    </lineage>
</organism>
<comment type="caution">
    <text evidence="2">The sequence shown here is derived from an EMBL/GenBank/DDBJ whole genome shotgun (WGS) entry which is preliminary data.</text>
</comment>
<dbReference type="Pfam" id="PF05016">
    <property type="entry name" value="ParE_toxin"/>
    <property type="match status" value="1"/>
</dbReference>
<dbReference type="InterPro" id="IPR035093">
    <property type="entry name" value="RelE/ParE_toxin_dom_sf"/>
</dbReference>
<sequence>MSYQILIQPTAFQEIETSYRWMCDNLSADVANNWYYELQDAISSLQTFPKRCPIAPEASIVGREIRQLLIGKRKKYRVLFVVEKEVIAIIHVRHSHQSYVGESFE</sequence>
<reference evidence="2 3" key="1">
    <citation type="submission" date="2023-12" db="EMBL/GenBank/DDBJ databases">
        <title>Baltic Sea Cyanobacteria.</title>
        <authorList>
            <person name="Delbaje E."/>
            <person name="Fewer D.P."/>
            <person name="Shishido T.K."/>
        </authorList>
    </citation>
    <scope>NUCLEOTIDE SEQUENCE [LARGE SCALE GENOMIC DNA]</scope>
    <source>
        <strain evidence="2 3">UHCC 0370</strain>
    </source>
</reference>
<protein>
    <submittedName>
        <fullName evidence="2">Type II toxin-antitoxin system RelE/ParE family toxin</fullName>
    </submittedName>
</protein>
<evidence type="ECO:0000313" key="2">
    <source>
        <dbReference type="EMBL" id="MEA5479493.1"/>
    </source>
</evidence>
<dbReference type="InterPro" id="IPR007712">
    <property type="entry name" value="RelE/ParE_toxin"/>
</dbReference>
<evidence type="ECO:0000313" key="3">
    <source>
        <dbReference type="Proteomes" id="UP001301388"/>
    </source>
</evidence>
<keyword evidence="3" id="KW-1185">Reference proteome</keyword>
<dbReference type="EMBL" id="JAYGIE010000091">
    <property type="protein sequence ID" value="MEA5479493.1"/>
    <property type="molecule type" value="Genomic_DNA"/>
</dbReference>
<proteinExistence type="predicted"/>
<keyword evidence="1" id="KW-1277">Toxin-antitoxin system</keyword>
<gene>
    <name evidence="2" type="ORF">VB774_17880</name>
</gene>
<dbReference type="RefSeq" id="WP_323262703.1">
    <property type="nucleotide sequence ID" value="NZ_JAYGIE010000091.1"/>
</dbReference>
<accession>A0ABU5TNA3</accession>
<dbReference type="Gene3D" id="3.30.2310.20">
    <property type="entry name" value="RelE-like"/>
    <property type="match status" value="1"/>
</dbReference>